<evidence type="ECO:0000256" key="12">
    <source>
        <dbReference type="ARBA" id="ARBA00023235"/>
    </source>
</evidence>
<keyword evidence="14" id="KW-0511">Multifunctional enzyme</keyword>
<dbReference type="FunFam" id="3.90.226.10:FF:000009">
    <property type="entry name" value="Carnitinyl-CoA dehydratase"/>
    <property type="match status" value="1"/>
</dbReference>
<dbReference type="Pfam" id="PF00378">
    <property type="entry name" value="ECH_1"/>
    <property type="match status" value="1"/>
</dbReference>
<evidence type="ECO:0000256" key="8">
    <source>
        <dbReference type="ARBA" id="ARBA00023002"/>
    </source>
</evidence>
<dbReference type="RefSeq" id="WP_052400260.1">
    <property type="nucleotide sequence ID" value="NZ_CP009552.1"/>
</dbReference>
<evidence type="ECO:0000256" key="7">
    <source>
        <dbReference type="ARBA" id="ARBA00022832"/>
    </source>
</evidence>
<dbReference type="Gene3D" id="1.10.12.10">
    <property type="entry name" value="Lyase 2-enoyl-coa Hydratase, Chain A, domain 2"/>
    <property type="match status" value="1"/>
</dbReference>
<dbReference type="SUPFAM" id="SSF51735">
    <property type="entry name" value="NAD(P)-binding Rossmann-fold domains"/>
    <property type="match status" value="1"/>
</dbReference>
<organism evidence="18 19">
    <name type="scientific">Geoglobus acetivorans</name>
    <dbReference type="NCBI Taxonomy" id="565033"/>
    <lineage>
        <taxon>Archaea</taxon>
        <taxon>Methanobacteriati</taxon>
        <taxon>Methanobacteriota</taxon>
        <taxon>Archaeoglobi</taxon>
        <taxon>Archaeoglobales</taxon>
        <taxon>Archaeoglobaceae</taxon>
        <taxon>Geoglobus</taxon>
    </lineage>
</organism>
<comment type="similarity">
    <text evidence="3 15">Belongs to the enoyl-CoA hydratase/isomerase family.</text>
</comment>
<dbReference type="InterPro" id="IPR006108">
    <property type="entry name" value="3HC_DH_C"/>
</dbReference>
<sequence length="652" mass="71638">MEIKKVAVLGAGAMGSGIAQVVAQAGYEVWVRDIKEEFIQKGKQTIEKNLRKAVNKGKISLPKYKEISSRLHFTTDMKEAVEDADLVIEAVPEVMDIKKQVFQEVCQLNKKAILASNTSGLSITELAKATDRPERFVGMHFFNPVPVMALVEVIRGEQTNDETVNAAVEFVKSIGKIPVVVKKDVEGFIVNRCLVPYLVLAIDDVEKGVAEPEEIDATLLYEYKMPMGPLELADFVGLDILYFAGQQWSIVPKSKLLEEKFNNKELGMKTARGFYDWRAGRPKIPKEKAGKYDGLRIIAPMVNIAAGLIEMGVADAKEIDTAMKLGTNMPKGPLELADEIGLDAVLAKAEEIYKEKGYEILKPSEYLKKLVSEGKLGKKSGEGFYKYEAGTYQNIRIEKLEGGIAKVVLNRPHRLNAITLELLDELKRAFAELEFDDEVRVVIITGEGKAFSAGLDLQAAGTDDVLNPPVAMLLAAKGQDTFTTIEKFPKPVIAAINGYAFGGGCELSLACDFRIMAKNAQIGLTETALGLIPGWGGTQRMAKILGIAKAKELIMFAERISGEEAERIGLVNKAVEPEKLWDEVMAFAKRLAEGAPVALRLAKYAINFGYELPVETGQALESAYFGLVAATQDVREGFAAFFERRKPNFRGK</sequence>
<comment type="subcellular location">
    <subcellularLocation>
        <location evidence="1">Peroxisome</location>
    </subcellularLocation>
</comment>
<dbReference type="InterPro" id="IPR014748">
    <property type="entry name" value="Enoyl-CoA_hydra_C"/>
</dbReference>
<dbReference type="GO" id="GO:0016853">
    <property type="term" value="F:isomerase activity"/>
    <property type="evidence" value="ECO:0007669"/>
    <property type="project" value="UniProtKB-KW"/>
</dbReference>
<evidence type="ECO:0000256" key="15">
    <source>
        <dbReference type="RuleBase" id="RU003707"/>
    </source>
</evidence>
<evidence type="ECO:0000256" key="13">
    <source>
        <dbReference type="ARBA" id="ARBA00023239"/>
    </source>
</evidence>
<evidence type="ECO:0000256" key="11">
    <source>
        <dbReference type="ARBA" id="ARBA00023140"/>
    </source>
</evidence>
<protein>
    <submittedName>
        <fullName evidence="18">3-hydroxyacyl-CoA dehydrogenase</fullName>
    </submittedName>
</protein>
<feature type="domain" description="3-hydroxyacyl-CoA dehydrogenase C-terminal" evidence="16">
    <location>
        <begin position="187"/>
        <end position="277"/>
    </location>
</feature>
<dbReference type="UniPathway" id="UPA00659"/>
<dbReference type="GO" id="GO:0070403">
    <property type="term" value="F:NAD+ binding"/>
    <property type="evidence" value="ECO:0007669"/>
    <property type="project" value="InterPro"/>
</dbReference>
<dbReference type="SUPFAM" id="SSF52096">
    <property type="entry name" value="ClpP/crotonase"/>
    <property type="match status" value="1"/>
</dbReference>
<proteinExistence type="inferred from homology"/>
<dbReference type="Gene3D" id="1.10.1040.10">
    <property type="entry name" value="N-(1-d-carboxylethyl)-l-norvaline Dehydrogenase, domain 2"/>
    <property type="match status" value="2"/>
</dbReference>
<dbReference type="SUPFAM" id="SSF48179">
    <property type="entry name" value="6-phosphogluconate dehydrogenase C-terminal domain-like"/>
    <property type="match status" value="2"/>
</dbReference>
<comment type="similarity">
    <text evidence="5">Belongs to the 3-hydroxyacyl-CoA dehydrogenase family.</text>
</comment>
<dbReference type="PRINTS" id="PR00077">
    <property type="entry name" value="GPDHDRGNASE"/>
</dbReference>
<dbReference type="Proteomes" id="UP000030624">
    <property type="component" value="Chromosome"/>
</dbReference>
<evidence type="ECO:0000256" key="3">
    <source>
        <dbReference type="ARBA" id="ARBA00005254"/>
    </source>
</evidence>
<dbReference type="KEGG" id="gac:GACE_1694"/>
<keyword evidence="12" id="KW-0413">Isomerase</keyword>
<evidence type="ECO:0000256" key="14">
    <source>
        <dbReference type="ARBA" id="ARBA00023268"/>
    </source>
</evidence>
<dbReference type="STRING" id="565033.GACE_1694"/>
<evidence type="ECO:0000313" key="18">
    <source>
        <dbReference type="EMBL" id="AIY90725.1"/>
    </source>
</evidence>
<evidence type="ECO:0000256" key="4">
    <source>
        <dbReference type="ARBA" id="ARBA00008750"/>
    </source>
</evidence>
<keyword evidence="9" id="KW-0520">NAD</keyword>
<keyword evidence="10" id="KW-0443">Lipid metabolism</keyword>
<evidence type="ECO:0000259" key="16">
    <source>
        <dbReference type="Pfam" id="PF00725"/>
    </source>
</evidence>
<evidence type="ECO:0000313" key="19">
    <source>
        <dbReference type="Proteomes" id="UP000030624"/>
    </source>
</evidence>
<dbReference type="FunFam" id="3.40.50.720:FF:000009">
    <property type="entry name" value="Fatty oxidation complex, alpha subunit"/>
    <property type="match status" value="1"/>
</dbReference>
<comment type="subunit">
    <text evidence="6">Monomer.</text>
</comment>
<reference evidence="18 19" key="1">
    <citation type="journal article" date="2015" name="Appl. Environ. Microbiol.">
        <title>The Geoglobus acetivorans genome: Fe(III) reduction, acetate utilization, autotrophic growth, and degradation of aromatic compounds in a hyperthermophilic archaeon.</title>
        <authorList>
            <person name="Mardanov A.V."/>
            <person name="Slododkina G.B."/>
            <person name="Slobodkin A.I."/>
            <person name="Beletsky A.V."/>
            <person name="Gavrilov S.N."/>
            <person name="Kublanov I.V."/>
            <person name="Bonch-Osmolovskaya E.A."/>
            <person name="Skryabin K.G."/>
            <person name="Ravin N.V."/>
        </authorList>
    </citation>
    <scope>NUCLEOTIDE SEQUENCE [LARGE SCALE GENOMIC DNA]</scope>
    <source>
        <strain evidence="18 19">SBH6</strain>
    </source>
</reference>
<dbReference type="AlphaFoldDB" id="A0A0A7GF96"/>
<evidence type="ECO:0000259" key="17">
    <source>
        <dbReference type="Pfam" id="PF02737"/>
    </source>
</evidence>
<comment type="pathway">
    <text evidence="2">Lipid metabolism; fatty acid beta-oxidation.</text>
</comment>
<evidence type="ECO:0000256" key="10">
    <source>
        <dbReference type="ARBA" id="ARBA00023098"/>
    </source>
</evidence>
<dbReference type="InterPro" id="IPR036291">
    <property type="entry name" value="NAD(P)-bd_dom_sf"/>
</dbReference>
<feature type="domain" description="3-hydroxyacyl-CoA dehydrogenase NAD binding" evidence="17">
    <location>
        <begin position="5"/>
        <end position="184"/>
    </location>
</feature>
<dbReference type="InterPro" id="IPR029045">
    <property type="entry name" value="ClpP/crotonase-like_dom_sf"/>
</dbReference>
<feature type="domain" description="3-hydroxyacyl-CoA dehydrogenase C-terminal" evidence="16">
    <location>
        <begin position="296"/>
        <end position="387"/>
    </location>
</feature>
<dbReference type="GO" id="GO:0004300">
    <property type="term" value="F:enoyl-CoA hydratase activity"/>
    <property type="evidence" value="ECO:0007669"/>
    <property type="project" value="UniProtKB-ARBA"/>
</dbReference>
<dbReference type="InterPro" id="IPR013328">
    <property type="entry name" value="6PGD_dom2"/>
</dbReference>
<dbReference type="InterPro" id="IPR008927">
    <property type="entry name" value="6-PGluconate_DH-like_C_sf"/>
</dbReference>
<dbReference type="EMBL" id="CP009552">
    <property type="protein sequence ID" value="AIY90725.1"/>
    <property type="molecule type" value="Genomic_DNA"/>
</dbReference>
<dbReference type="InterPro" id="IPR006180">
    <property type="entry name" value="3-OHacyl-CoA_DH_CS"/>
</dbReference>
<dbReference type="GO" id="GO:0003857">
    <property type="term" value="F:(3S)-3-hydroxyacyl-CoA dehydrogenase (NAD+) activity"/>
    <property type="evidence" value="ECO:0007669"/>
    <property type="project" value="TreeGrafter"/>
</dbReference>
<dbReference type="HOGENOM" id="CLU_010448_2_1_2"/>
<dbReference type="FunFam" id="1.10.12.10:FF:000001">
    <property type="entry name" value="Probable enoyl-CoA hydratase, mitochondrial"/>
    <property type="match status" value="1"/>
</dbReference>
<name>A0A0A7GF96_GEOAI</name>
<dbReference type="InterPro" id="IPR018376">
    <property type="entry name" value="Enoyl-CoA_hyd/isom_CS"/>
</dbReference>
<comment type="similarity">
    <text evidence="4">In the N-terminal section; belongs to the enoyl-CoA hydratase/isomerase family.</text>
</comment>
<dbReference type="GO" id="GO:0006072">
    <property type="term" value="P:glycerol-3-phosphate metabolic process"/>
    <property type="evidence" value="ECO:0007669"/>
    <property type="project" value="InterPro"/>
</dbReference>
<keyword evidence="13" id="KW-0456">Lyase</keyword>
<dbReference type="PROSITE" id="PS00166">
    <property type="entry name" value="ENOYL_COA_HYDRATASE"/>
    <property type="match status" value="1"/>
</dbReference>
<evidence type="ECO:0000256" key="1">
    <source>
        <dbReference type="ARBA" id="ARBA00004275"/>
    </source>
</evidence>
<dbReference type="InterPro" id="IPR001753">
    <property type="entry name" value="Enoyl-CoA_hydra/iso"/>
</dbReference>
<evidence type="ECO:0000256" key="9">
    <source>
        <dbReference type="ARBA" id="ARBA00023027"/>
    </source>
</evidence>
<dbReference type="PANTHER" id="PTHR23309">
    <property type="entry name" value="3-HYDROXYACYL-COA DEHYROGENASE"/>
    <property type="match status" value="1"/>
</dbReference>
<dbReference type="PROSITE" id="PS00067">
    <property type="entry name" value="3HCDH"/>
    <property type="match status" value="1"/>
</dbReference>
<evidence type="ECO:0000256" key="2">
    <source>
        <dbReference type="ARBA" id="ARBA00005005"/>
    </source>
</evidence>
<dbReference type="eggNOG" id="arCOG00249">
    <property type="taxonomic scope" value="Archaea"/>
</dbReference>
<dbReference type="InterPro" id="IPR006176">
    <property type="entry name" value="3-OHacyl-CoA_DH_NAD-bd"/>
</dbReference>
<dbReference type="Pfam" id="PF00725">
    <property type="entry name" value="3HCDH"/>
    <property type="match status" value="2"/>
</dbReference>
<evidence type="ECO:0000256" key="6">
    <source>
        <dbReference type="ARBA" id="ARBA00011245"/>
    </source>
</evidence>
<dbReference type="Gene3D" id="3.90.226.10">
    <property type="entry name" value="2-enoyl-CoA Hydratase, Chain A, domain 1"/>
    <property type="match status" value="1"/>
</dbReference>
<dbReference type="PANTHER" id="PTHR23309:SF49">
    <property type="entry name" value="PEROXISOMAL BIFUNCTIONAL ENZYME"/>
    <property type="match status" value="1"/>
</dbReference>
<dbReference type="Gene3D" id="3.40.50.720">
    <property type="entry name" value="NAD(P)-binding Rossmann-like Domain"/>
    <property type="match status" value="1"/>
</dbReference>
<accession>A0A0A7GF96</accession>
<dbReference type="InterPro" id="IPR006168">
    <property type="entry name" value="G3P_DH_NAD-dep"/>
</dbReference>
<keyword evidence="11" id="KW-0576">Peroxisome</keyword>
<dbReference type="GO" id="GO:0006635">
    <property type="term" value="P:fatty acid beta-oxidation"/>
    <property type="evidence" value="ECO:0007669"/>
    <property type="project" value="UniProtKB-UniPathway"/>
</dbReference>
<dbReference type="CDD" id="cd06558">
    <property type="entry name" value="crotonase-like"/>
    <property type="match status" value="1"/>
</dbReference>
<gene>
    <name evidence="18" type="ORF">GACE_1694</name>
</gene>
<dbReference type="GeneID" id="24798273"/>
<evidence type="ECO:0000256" key="5">
    <source>
        <dbReference type="ARBA" id="ARBA00009463"/>
    </source>
</evidence>
<keyword evidence="8" id="KW-0560">Oxidoreductase</keyword>
<keyword evidence="7" id="KW-0276">Fatty acid metabolism</keyword>
<dbReference type="Pfam" id="PF02737">
    <property type="entry name" value="3HCDH_N"/>
    <property type="match status" value="1"/>
</dbReference>